<name>A0A410FSJ1_BIPS1</name>
<protein>
    <recommendedName>
        <fullName evidence="1">Polysaccharide pyruvyl transferase domain-containing protein</fullName>
    </recommendedName>
</protein>
<dbReference type="Proteomes" id="UP000287233">
    <property type="component" value="Chromosome"/>
</dbReference>
<feature type="domain" description="Polysaccharide pyruvyl transferase" evidence="1">
    <location>
        <begin position="22"/>
        <end position="338"/>
    </location>
</feature>
<dbReference type="InterPro" id="IPR007345">
    <property type="entry name" value="Polysacch_pyruvyl_Trfase"/>
</dbReference>
<gene>
    <name evidence="2" type="ORF">BIP78_0259</name>
</gene>
<dbReference type="PANTHER" id="PTHR36836:SF1">
    <property type="entry name" value="COLANIC ACID BIOSYNTHESIS PROTEIN WCAK"/>
    <property type="match status" value="1"/>
</dbReference>
<accession>A0A410FSJ1</accession>
<evidence type="ECO:0000313" key="3">
    <source>
        <dbReference type="Proteomes" id="UP000287233"/>
    </source>
</evidence>
<organism evidence="2 3">
    <name type="scientific">Bipolaricaulis sibiricus</name>
    <dbReference type="NCBI Taxonomy" id="2501609"/>
    <lineage>
        <taxon>Bacteria</taxon>
        <taxon>Candidatus Bipolaricaulota</taxon>
        <taxon>Candidatus Bipolaricaulia</taxon>
        <taxon>Candidatus Bipolaricaulales</taxon>
        <taxon>Candidatus Bipolaricaulaceae</taxon>
        <taxon>Candidatus Bipolaricaulis</taxon>
    </lineage>
</organism>
<dbReference type="EMBL" id="CP034928">
    <property type="protein sequence ID" value="QAA76027.1"/>
    <property type="molecule type" value="Genomic_DNA"/>
</dbReference>
<dbReference type="Pfam" id="PF04230">
    <property type="entry name" value="PS_pyruv_trans"/>
    <property type="match status" value="1"/>
</dbReference>
<dbReference type="AlphaFoldDB" id="A0A410FSJ1"/>
<dbReference type="PANTHER" id="PTHR36836">
    <property type="entry name" value="COLANIC ACID BIOSYNTHESIS PROTEIN WCAK"/>
    <property type="match status" value="1"/>
</dbReference>
<sequence>MALPRSSAGPRILMVGYNGANNTGAEALLLADIADVRAVLGPQARITIPSLNPANLRRYVREDEHLRIVRLPPVFVRTARRLVQDHDLVMLVEGSAYMDTWTSALLWAFLWVTHCAKTFGKPSLAYAVDAGSLKPANARRVRREASKTDLIITRSRGAAERLRGWGVTSAIEVTADNALTFVPDPSDAGVVRCLWPDAPARVVGMAVVDFHLWPVVIRPFGRRASCYRWPYYFQRSRARCRASRALAASYAALADELVSTHDVGIALIAMEGLDEPFAATVWKGMQHQERARLFSARTLNASQMTWLLRSLTALQTSRYHAAVLSLAGQVPQVAVGHDLRLRTLYEELGLRDRWFVEPERLDLLPARIGELLRSPAEQRGLLTAGHAELLARAQRNRELLRAFLADRGWV</sequence>
<evidence type="ECO:0000259" key="1">
    <source>
        <dbReference type="Pfam" id="PF04230"/>
    </source>
</evidence>
<reference evidence="3" key="1">
    <citation type="submission" date="2018-12" db="EMBL/GenBank/DDBJ databases">
        <title>Complete genome sequence of an uncultured bacterium of the candidate phylum Bipolaricaulota.</title>
        <authorList>
            <person name="Kadnikov V.V."/>
            <person name="Mardanov A.V."/>
            <person name="Beletsky A.V."/>
            <person name="Frank Y.A."/>
            <person name="Karnachuk O.V."/>
            <person name="Ravin N.V."/>
        </authorList>
    </citation>
    <scope>NUCLEOTIDE SEQUENCE [LARGE SCALE GENOMIC DNA]</scope>
</reference>
<evidence type="ECO:0000313" key="2">
    <source>
        <dbReference type="EMBL" id="QAA76027.1"/>
    </source>
</evidence>
<dbReference type="KEGG" id="bih:BIP78_0259"/>
<proteinExistence type="predicted"/>